<dbReference type="Pfam" id="PF03466">
    <property type="entry name" value="LysR_substrate"/>
    <property type="match status" value="1"/>
</dbReference>
<dbReference type="Gene3D" id="1.10.10.10">
    <property type="entry name" value="Winged helix-like DNA-binding domain superfamily/Winged helix DNA-binding domain"/>
    <property type="match status" value="1"/>
</dbReference>
<organism evidence="6 7">
    <name type="scientific">Thalassotalea fonticola</name>
    <dbReference type="NCBI Taxonomy" id="3065649"/>
    <lineage>
        <taxon>Bacteria</taxon>
        <taxon>Pseudomonadati</taxon>
        <taxon>Pseudomonadota</taxon>
        <taxon>Gammaproteobacteria</taxon>
        <taxon>Alteromonadales</taxon>
        <taxon>Colwelliaceae</taxon>
        <taxon>Thalassotalea</taxon>
    </lineage>
</organism>
<dbReference type="PANTHER" id="PTHR30537:SF26">
    <property type="entry name" value="GLYCINE CLEAVAGE SYSTEM TRANSCRIPTIONAL ACTIVATOR"/>
    <property type="match status" value="1"/>
</dbReference>
<accession>A0ABZ0GLM8</accession>
<dbReference type="PROSITE" id="PS50931">
    <property type="entry name" value="HTH_LYSR"/>
    <property type="match status" value="1"/>
</dbReference>
<dbReference type="PRINTS" id="PR00039">
    <property type="entry name" value="HTHLYSR"/>
</dbReference>
<dbReference type="InterPro" id="IPR036390">
    <property type="entry name" value="WH_DNA-bd_sf"/>
</dbReference>
<dbReference type="InterPro" id="IPR000847">
    <property type="entry name" value="LysR_HTH_N"/>
</dbReference>
<reference evidence="6 7" key="1">
    <citation type="submission" date="2023-09" db="EMBL/GenBank/DDBJ databases">
        <authorList>
            <person name="Qi X."/>
        </authorList>
    </citation>
    <scope>NUCLEOTIDE SEQUENCE [LARGE SCALE GENOMIC DNA]</scope>
    <source>
        <strain evidence="6 7">S1-1</strain>
    </source>
</reference>
<keyword evidence="7" id="KW-1185">Reference proteome</keyword>
<proteinExistence type="inferred from homology"/>
<sequence>MFRKLPPLKSLLAFAAASRSQSFSHAAKELYITQSAVSHQIKNLEEFLGHKLFYREGKVLKLSIEGQLYAQKVNQSIEQLISATQELIGQPDNVLQLGVSSTFAIHRIAPELDGLYQQHNELDIRLRMLSCSDVITALDLDVILYDHPIEHISYECIQLKKEVYYPVANAELAKKLGTYPIEWQEKTTLIDIETVDLWRDWFKEQGLELVDSNIQYFLHSILILKAVLAGQGIALLGETLISNELKSGDLVKLIDTPVVFPNDGFYFAWHKRRKNDANIRLLKNWLIGLL</sequence>
<dbReference type="InterPro" id="IPR036388">
    <property type="entry name" value="WH-like_DNA-bd_sf"/>
</dbReference>
<comment type="similarity">
    <text evidence="1">Belongs to the LysR transcriptional regulatory family.</text>
</comment>
<gene>
    <name evidence="6" type="ORF">RI844_15740</name>
</gene>
<evidence type="ECO:0000256" key="2">
    <source>
        <dbReference type="ARBA" id="ARBA00023015"/>
    </source>
</evidence>
<evidence type="ECO:0000256" key="1">
    <source>
        <dbReference type="ARBA" id="ARBA00009437"/>
    </source>
</evidence>
<keyword evidence="3" id="KW-0238">DNA-binding</keyword>
<dbReference type="SUPFAM" id="SSF53850">
    <property type="entry name" value="Periplasmic binding protein-like II"/>
    <property type="match status" value="1"/>
</dbReference>
<dbReference type="PANTHER" id="PTHR30537">
    <property type="entry name" value="HTH-TYPE TRANSCRIPTIONAL REGULATOR"/>
    <property type="match status" value="1"/>
</dbReference>
<evidence type="ECO:0000256" key="4">
    <source>
        <dbReference type="ARBA" id="ARBA00023163"/>
    </source>
</evidence>
<feature type="domain" description="HTH lysR-type" evidence="5">
    <location>
        <begin position="6"/>
        <end position="63"/>
    </location>
</feature>
<protein>
    <submittedName>
        <fullName evidence="6">LysR substrate-binding domain-containing protein</fullName>
    </submittedName>
</protein>
<dbReference type="Pfam" id="PF00126">
    <property type="entry name" value="HTH_1"/>
    <property type="match status" value="1"/>
</dbReference>
<dbReference type="RefSeq" id="WP_348395621.1">
    <property type="nucleotide sequence ID" value="NZ_CP136600.1"/>
</dbReference>
<evidence type="ECO:0000313" key="6">
    <source>
        <dbReference type="EMBL" id="WOH36809.1"/>
    </source>
</evidence>
<name>A0ABZ0GLM8_9GAMM</name>
<keyword evidence="4" id="KW-0804">Transcription</keyword>
<dbReference type="InterPro" id="IPR005119">
    <property type="entry name" value="LysR_subst-bd"/>
</dbReference>
<dbReference type="InterPro" id="IPR058163">
    <property type="entry name" value="LysR-type_TF_proteobact-type"/>
</dbReference>
<evidence type="ECO:0000256" key="3">
    <source>
        <dbReference type="ARBA" id="ARBA00023125"/>
    </source>
</evidence>
<dbReference type="SUPFAM" id="SSF46785">
    <property type="entry name" value="Winged helix' DNA-binding domain"/>
    <property type="match status" value="1"/>
</dbReference>
<dbReference type="EMBL" id="CP136600">
    <property type="protein sequence ID" value="WOH36809.1"/>
    <property type="molecule type" value="Genomic_DNA"/>
</dbReference>
<dbReference type="Proteomes" id="UP001301442">
    <property type="component" value="Chromosome"/>
</dbReference>
<evidence type="ECO:0000259" key="5">
    <source>
        <dbReference type="PROSITE" id="PS50931"/>
    </source>
</evidence>
<evidence type="ECO:0000313" key="7">
    <source>
        <dbReference type="Proteomes" id="UP001301442"/>
    </source>
</evidence>
<keyword evidence="2" id="KW-0805">Transcription regulation</keyword>
<dbReference type="Gene3D" id="3.40.190.10">
    <property type="entry name" value="Periplasmic binding protein-like II"/>
    <property type="match status" value="2"/>
</dbReference>